<dbReference type="EMBL" id="JACCBN010000001">
    <property type="protein sequence ID" value="NYD34557.1"/>
    <property type="molecule type" value="Genomic_DNA"/>
</dbReference>
<organism evidence="1 2">
    <name type="scientific">Actinomycetospora corticicola</name>
    <dbReference type="NCBI Taxonomy" id="663602"/>
    <lineage>
        <taxon>Bacteria</taxon>
        <taxon>Bacillati</taxon>
        <taxon>Actinomycetota</taxon>
        <taxon>Actinomycetes</taxon>
        <taxon>Pseudonocardiales</taxon>
        <taxon>Pseudonocardiaceae</taxon>
        <taxon>Actinomycetospora</taxon>
    </lineage>
</organism>
<name>A0A7Y9DS73_9PSEU</name>
<evidence type="ECO:0000313" key="2">
    <source>
        <dbReference type="Proteomes" id="UP000535890"/>
    </source>
</evidence>
<protein>
    <submittedName>
        <fullName evidence="1">Uncharacterized protein</fullName>
    </submittedName>
</protein>
<comment type="caution">
    <text evidence="1">The sequence shown here is derived from an EMBL/GenBank/DDBJ whole genome shotgun (WGS) entry which is preliminary data.</text>
</comment>
<proteinExistence type="predicted"/>
<accession>A0A7Y9DS73</accession>
<reference evidence="1 2" key="1">
    <citation type="submission" date="2020-07" db="EMBL/GenBank/DDBJ databases">
        <title>Sequencing the genomes of 1000 actinobacteria strains.</title>
        <authorList>
            <person name="Klenk H.-P."/>
        </authorList>
    </citation>
    <scope>NUCLEOTIDE SEQUENCE [LARGE SCALE GENOMIC DNA]</scope>
    <source>
        <strain evidence="1 2">DSM 45772</strain>
    </source>
</reference>
<evidence type="ECO:0000313" key="1">
    <source>
        <dbReference type="EMBL" id="NYD34557.1"/>
    </source>
</evidence>
<dbReference type="AlphaFoldDB" id="A0A7Y9DS73"/>
<gene>
    <name evidence="1" type="ORF">BJ983_000659</name>
</gene>
<dbReference type="Proteomes" id="UP000535890">
    <property type="component" value="Unassembled WGS sequence"/>
</dbReference>
<dbReference type="RefSeq" id="WP_179792496.1">
    <property type="nucleotide sequence ID" value="NZ_BAABHP010000018.1"/>
</dbReference>
<sequence length="463" mass="48358">MTRRLAEQTARAAHVRMDVDGLMERVGRVSREQRAGHLFEVMSADEFNRRAIDAGGGAWAFVNACEGLLHTPADIRVVGADGAVREAQAKLYGGPLDTAYAQASPKYRGMDRLVAEDQHARITEIYDGRLKGHPDGLRWPDHADARAHLVDRLQMDGIESDPVTRAEALRAADGPKRWADQRWATEAGRQVGVATLTGAAIGAVSSGVIEAVTHIASVRSGETSLFDATRYVVGAALEGGARNGAVSGLGATLEVIAGRDGFGATLIGKVPVGAAASALVGITESALAFARGRIDKTEFALRACESTFVSGMSWAGGAVGQAVVPVPLVGALAGGLAAQWCATLIAQGVRRVLATAEGKEFDAERVAVLKLEAGTAAETAELLAAETRTLGAGMPALLPTAVVSALESALLLEDPDDGLDRVDDVFRTFAGTPIFDDVDEFDTWFADTDAVLVLDPNVAAPGT</sequence>
<keyword evidence="2" id="KW-1185">Reference proteome</keyword>